<dbReference type="EMBL" id="FPAG01000003">
    <property type="protein sequence ID" value="SFS67094.1"/>
    <property type="molecule type" value="Genomic_DNA"/>
</dbReference>
<proteinExistence type="predicted"/>
<dbReference type="RefSeq" id="WP_038266015.1">
    <property type="nucleotide sequence ID" value="NZ_FPAG01000003.1"/>
</dbReference>
<organism evidence="2 3">
    <name type="scientific">Zhouia amylolytica</name>
    <dbReference type="NCBI Taxonomy" id="376730"/>
    <lineage>
        <taxon>Bacteria</taxon>
        <taxon>Pseudomonadati</taxon>
        <taxon>Bacteroidota</taxon>
        <taxon>Flavobacteriia</taxon>
        <taxon>Flavobacteriales</taxon>
        <taxon>Flavobacteriaceae</taxon>
        <taxon>Zhouia</taxon>
    </lineage>
</organism>
<evidence type="ECO:0000256" key="1">
    <source>
        <dbReference type="SAM" id="SignalP"/>
    </source>
</evidence>
<evidence type="ECO:0000313" key="3">
    <source>
        <dbReference type="Proteomes" id="UP000183209"/>
    </source>
</evidence>
<sequence>MKALPAYFLTLFLLVNVSVALAQDGILLRGTVLHNNKVVPDINIVNTTTEKATVTNNSGSFEIEVNEGEVLAVISLNFQLQSITITQSIIDNKRLVIQLKEKITELDEIVLTQKDREETLKLRNEEFKRVFYDRDEATPVENEALPDHLKGMEYGLNFVNIYKAIFKSKKDKEPEFEDRLKPSELLRQVYDDRFFVMDLKIPQNKIDDFLYYCDYKLPSDSLLTKANEFQLIDFLVTESKAYLKEQNIDPQN</sequence>
<dbReference type="OrthoDB" id="1431099at2"/>
<protein>
    <submittedName>
        <fullName evidence="2">CarboxypepD_reg-like domain-containing protein</fullName>
    </submittedName>
</protein>
<dbReference type="AlphaFoldDB" id="A0A1I6RQY4"/>
<dbReference type="Proteomes" id="UP000183209">
    <property type="component" value="Unassembled WGS sequence"/>
</dbReference>
<feature type="signal peptide" evidence="1">
    <location>
        <begin position="1"/>
        <end position="22"/>
    </location>
</feature>
<keyword evidence="1" id="KW-0732">Signal</keyword>
<dbReference type="InterPro" id="IPR008969">
    <property type="entry name" value="CarboxyPept-like_regulatory"/>
</dbReference>
<dbReference type="SUPFAM" id="SSF49464">
    <property type="entry name" value="Carboxypeptidase regulatory domain-like"/>
    <property type="match status" value="1"/>
</dbReference>
<dbReference type="Pfam" id="PF13715">
    <property type="entry name" value="CarbopepD_reg_2"/>
    <property type="match status" value="1"/>
</dbReference>
<feature type="chain" id="PRO_5010300636" evidence="1">
    <location>
        <begin position="23"/>
        <end position="252"/>
    </location>
</feature>
<evidence type="ECO:0000313" key="2">
    <source>
        <dbReference type="EMBL" id="SFS67094.1"/>
    </source>
</evidence>
<name>A0A1I6RQY4_9FLAO</name>
<accession>A0A1I6RQY4</accession>
<reference evidence="2 3" key="1">
    <citation type="submission" date="2016-10" db="EMBL/GenBank/DDBJ databases">
        <authorList>
            <person name="de Groot N.N."/>
        </authorList>
    </citation>
    <scope>NUCLEOTIDE SEQUENCE [LARGE SCALE GENOMIC DNA]</scope>
    <source>
        <strain evidence="2 3">CGMCC 1.6114</strain>
    </source>
</reference>
<gene>
    <name evidence="2" type="ORF">SAMN04487906_1246</name>
</gene>